<protein>
    <submittedName>
        <fullName evidence="2">Probable E3 SUMO-protein ligase RNF212</fullName>
    </submittedName>
</protein>
<gene>
    <name evidence="2" type="primary">Rnf212</name>
</gene>
<sequence>MDSLVFCNRCFQSPCRKSSFSLTNCGHVFCDVCLGKGKKDECLICKVPCRTVLLSKHTDSDIQTFFMRIDGLCKKYSKETSQVSEFQEKHRKRLLAFYREKISQLEESLRKSVLQIEQLQSMRSSQQTAFSSVKNSLSTKPNGYFLLPPNSSAPHRVESMEVDLTPSPVRKPEVAAGPTRISLISPPQDGRMGSVSCRGPQQLSLTPSHMSVKALRVLPQQRPYKEPLPAPASQLLGRVGQGGAPILSSSWAGPPRQPISISGLLQRQSLGKYQLTAWKSVCMGVSLDKHRGGVLGVQELHYPCGSPGSQPARLPQEQRVDCASFRPTRGPGPDTFPCCPCRGLWAMDVPPAKQTFLGQPLQLKPGTSASAQAPPPDASSSSRSSEAGTGGQTSSKRFKMTFKLAKFLITVCCGQGQCDGWRLACTGIEESRPQDEALISSQAL</sequence>
<keyword evidence="1" id="KW-1185">Reference proteome</keyword>
<accession>A0AC58JXD4</accession>
<reference evidence="2" key="1">
    <citation type="submission" date="2025-08" db="UniProtKB">
        <authorList>
            <consortium name="RefSeq"/>
        </authorList>
    </citation>
    <scope>IDENTIFICATION</scope>
</reference>
<proteinExistence type="predicted"/>
<dbReference type="RefSeq" id="XP_073897245.1">
    <property type="nucleotide sequence ID" value="XM_074041144.1"/>
</dbReference>
<name>A0AC58JXD4_CASCN</name>
<keyword evidence="2" id="KW-0436">Ligase</keyword>
<evidence type="ECO:0000313" key="2">
    <source>
        <dbReference type="RefSeq" id="XP_073897245.1"/>
    </source>
</evidence>
<evidence type="ECO:0000313" key="1">
    <source>
        <dbReference type="Proteomes" id="UP001732720"/>
    </source>
</evidence>
<organism evidence="1 2">
    <name type="scientific">Castor canadensis</name>
    <name type="common">American beaver</name>
    <dbReference type="NCBI Taxonomy" id="51338"/>
    <lineage>
        <taxon>Eukaryota</taxon>
        <taxon>Metazoa</taxon>
        <taxon>Chordata</taxon>
        <taxon>Craniata</taxon>
        <taxon>Vertebrata</taxon>
        <taxon>Euteleostomi</taxon>
        <taxon>Mammalia</taxon>
        <taxon>Eutheria</taxon>
        <taxon>Euarchontoglires</taxon>
        <taxon>Glires</taxon>
        <taxon>Rodentia</taxon>
        <taxon>Castorimorpha</taxon>
        <taxon>Castoridae</taxon>
        <taxon>Castor</taxon>
    </lineage>
</organism>
<dbReference type="Proteomes" id="UP001732720">
    <property type="component" value="Chromosome 9"/>
</dbReference>